<comment type="subcellular location">
    <subcellularLocation>
        <location evidence="1">Membrane</location>
        <topology evidence="1">Multi-pass membrane protein</topology>
    </subcellularLocation>
</comment>
<keyword evidence="3 6" id="KW-0812">Transmembrane</keyword>
<organism evidence="7">
    <name type="scientific">Petromyces alliaceus</name>
    <name type="common">Aspergillus alliaceus</name>
    <dbReference type="NCBI Taxonomy" id="209559"/>
    <lineage>
        <taxon>Eukaryota</taxon>
        <taxon>Fungi</taxon>
        <taxon>Dikarya</taxon>
        <taxon>Ascomycota</taxon>
        <taxon>Pezizomycotina</taxon>
        <taxon>Eurotiomycetes</taxon>
        <taxon>Eurotiomycetidae</taxon>
        <taxon>Eurotiales</taxon>
        <taxon>Aspergillaceae</taxon>
        <taxon>Aspergillus</taxon>
        <taxon>Aspergillus subgen. Circumdati</taxon>
    </lineage>
</organism>
<accession>A0A5N7BWR5</accession>
<dbReference type="EMBL" id="ML735319">
    <property type="protein sequence ID" value="KAE8386083.1"/>
    <property type="molecule type" value="Genomic_DNA"/>
</dbReference>
<gene>
    <name evidence="7" type="ORF">BDV23DRAFT_175751</name>
</gene>
<dbReference type="PANTHER" id="PTHR45649">
    <property type="entry name" value="AMINO-ACID PERMEASE BAT1"/>
    <property type="match status" value="1"/>
</dbReference>
<evidence type="ECO:0000256" key="4">
    <source>
        <dbReference type="ARBA" id="ARBA00022989"/>
    </source>
</evidence>
<feature type="transmembrane region" description="Helical" evidence="6">
    <location>
        <begin position="159"/>
        <end position="178"/>
    </location>
</feature>
<dbReference type="PIRSF" id="PIRSF006060">
    <property type="entry name" value="AA_transporter"/>
    <property type="match status" value="1"/>
</dbReference>
<feature type="transmembrane region" description="Helical" evidence="6">
    <location>
        <begin position="398"/>
        <end position="420"/>
    </location>
</feature>
<keyword evidence="5 6" id="KW-0472">Membrane</keyword>
<proteinExistence type="predicted"/>
<dbReference type="Pfam" id="PF13520">
    <property type="entry name" value="AA_permease_2"/>
    <property type="match status" value="1"/>
</dbReference>
<protein>
    <submittedName>
        <fullName evidence="7">Amino acid/polyamine transporter I</fullName>
    </submittedName>
</protein>
<reference evidence="7" key="1">
    <citation type="submission" date="2019-04" db="EMBL/GenBank/DDBJ databases">
        <title>Friends and foes A comparative genomics studyof 23 Aspergillus species from section Flavi.</title>
        <authorList>
            <consortium name="DOE Joint Genome Institute"/>
            <person name="Kjaerbolling I."/>
            <person name="Vesth T."/>
            <person name="Frisvad J.C."/>
            <person name="Nybo J.L."/>
            <person name="Theobald S."/>
            <person name="Kildgaard S."/>
            <person name="Isbrandt T."/>
            <person name="Kuo A."/>
            <person name="Sato A."/>
            <person name="Lyhne E.K."/>
            <person name="Kogle M.E."/>
            <person name="Wiebenga A."/>
            <person name="Kun R.S."/>
            <person name="Lubbers R.J."/>
            <person name="Makela M.R."/>
            <person name="Barry K."/>
            <person name="Chovatia M."/>
            <person name="Clum A."/>
            <person name="Daum C."/>
            <person name="Haridas S."/>
            <person name="He G."/>
            <person name="LaButti K."/>
            <person name="Lipzen A."/>
            <person name="Mondo S."/>
            <person name="Riley R."/>
            <person name="Salamov A."/>
            <person name="Simmons B.A."/>
            <person name="Magnuson J.K."/>
            <person name="Henrissat B."/>
            <person name="Mortensen U.H."/>
            <person name="Larsen T.O."/>
            <person name="Devries R.P."/>
            <person name="Grigoriev I.V."/>
            <person name="Machida M."/>
            <person name="Baker S.E."/>
            <person name="Andersen M.R."/>
        </authorList>
    </citation>
    <scope>NUCLEOTIDE SEQUENCE [LARGE SCALE GENOMIC DNA]</scope>
    <source>
        <strain evidence="7">IBT 14317</strain>
    </source>
</reference>
<feature type="transmembrane region" description="Helical" evidence="6">
    <location>
        <begin position="229"/>
        <end position="249"/>
    </location>
</feature>
<feature type="transmembrane region" description="Helical" evidence="6">
    <location>
        <begin position="270"/>
        <end position="293"/>
    </location>
</feature>
<dbReference type="GO" id="GO:0022857">
    <property type="term" value="F:transmembrane transporter activity"/>
    <property type="evidence" value="ECO:0007669"/>
    <property type="project" value="InterPro"/>
</dbReference>
<evidence type="ECO:0000256" key="3">
    <source>
        <dbReference type="ARBA" id="ARBA00022692"/>
    </source>
</evidence>
<feature type="transmembrane region" description="Helical" evidence="6">
    <location>
        <begin position="472"/>
        <end position="491"/>
    </location>
</feature>
<dbReference type="Gene3D" id="1.20.1740.10">
    <property type="entry name" value="Amino acid/polyamine transporter I"/>
    <property type="match status" value="1"/>
</dbReference>
<evidence type="ECO:0000256" key="5">
    <source>
        <dbReference type="ARBA" id="ARBA00023136"/>
    </source>
</evidence>
<dbReference type="InterPro" id="IPR002293">
    <property type="entry name" value="AA/rel_permease1"/>
</dbReference>
<dbReference type="PANTHER" id="PTHR45649:SF11">
    <property type="entry name" value="TRANSPORTER, PUTATIVE (EUROFUNG)-RELATED"/>
    <property type="match status" value="1"/>
</dbReference>
<evidence type="ECO:0000256" key="6">
    <source>
        <dbReference type="SAM" id="Phobius"/>
    </source>
</evidence>
<dbReference type="GO" id="GO:0016020">
    <property type="term" value="C:membrane"/>
    <property type="evidence" value="ECO:0007669"/>
    <property type="project" value="UniProtKB-SubCell"/>
</dbReference>
<feature type="transmembrane region" description="Helical" evidence="6">
    <location>
        <begin position="70"/>
        <end position="94"/>
    </location>
</feature>
<sequence>MPVACYGSVARDIHDQDDAELEATGYQREMPRQYSMMSLLALAYALICTWNGFGSALGTGLRTASTAGSIFMLLPAAGFIGVVSLGMAELTSAYPVASGQFYWVYALSPPEWAPFASYMTGVISVIGLWLGGASTYNFISGMTLSIAQFIHSDYEIEAWHKYLVYVAVVWLSAGINIFGSRALPSFNKFIFSFSLATFIICVAAMLAGSYPNYRPARWVFTDVTDSTGWGGNGVSLIFCFINALYGFLGTDAGVHMTEEIPNPSVNGPKVILYPVLIGLMTVVPFACTCMFVIKDMDAILHAPSGLPLIQVYYQATQSSTTTVLLMVAFTVCFFACGVANMTGASRQIWSAARDECFPLSEYWKKINPTYQMPLNAVLVQAVFNTAYGLIFLGSQVAFSLMVSASIIFLVGSYVIPQAILTFRNRERLLPPRAFDLGRWGYIVNMMSTVWTLFLCIACCIPTELPITKSNMNYNSVVALSLLALAYAGWIYSRKGVFKGPKIDTQLLYNARVKALQATDEQIDERTYLIQHNSAYVDF</sequence>
<evidence type="ECO:0000313" key="7">
    <source>
        <dbReference type="EMBL" id="KAE8386083.1"/>
    </source>
</evidence>
<dbReference type="Proteomes" id="UP000326877">
    <property type="component" value="Unassembled WGS sequence"/>
</dbReference>
<feature type="transmembrane region" description="Helical" evidence="6">
    <location>
        <begin position="323"/>
        <end position="343"/>
    </location>
</feature>
<evidence type="ECO:0000256" key="1">
    <source>
        <dbReference type="ARBA" id="ARBA00004141"/>
    </source>
</evidence>
<evidence type="ECO:0000256" key="2">
    <source>
        <dbReference type="ARBA" id="ARBA00022448"/>
    </source>
</evidence>
<dbReference type="OrthoDB" id="2417308at2759"/>
<keyword evidence="4 6" id="KW-1133">Transmembrane helix</keyword>
<feature type="transmembrane region" description="Helical" evidence="6">
    <location>
        <begin position="37"/>
        <end position="58"/>
    </location>
</feature>
<name>A0A5N7BWR5_PETAA</name>
<feature type="transmembrane region" description="Helical" evidence="6">
    <location>
        <begin position="115"/>
        <end position="139"/>
    </location>
</feature>
<feature type="transmembrane region" description="Helical" evidence="6">
    <location>
        <begin position="441"/>
        <end position="466"/>
    </location>
</feature>
<feature type="transmembrane region" description="Helical" evidence="6">
    <location>
        <begin position="190"/>
        <end position="209"/>
    </location>
</feature>
<dbReference type="AlphaFoldDB" id="A0A5N7BWR5"/>
<feature type="transmembrane region" description="Helical" evidence="6">
    <location>
        <begin position="374"/>
        <end position="392"/>
    </location>
</feature>
<keyword evidence="2" id="KW-0813">Transport</keyword>